<dbReference type="STRING" id="1304275.C41B8_11478"/>
<organism evidence="1 2">
    <name type="scientific">Salinisphaera hydrothermalis (strain C41B8)</name>
    <dbReference type="NCBI Taxonomy" id="1304275"/>
    <lineage>
        <taxon>Bacteria</taxon>
        <taxon>Pseudomonadati</taxon>
        <taxon>Pseudomonadota</taxon>
        <taxon>Gammaproteobacteria</taxon>
        <taxon>Salinisphaerales</taxon>
        <taxon>Salinisphaeraceae</taxon>
        <taxon>Salinisphaera</taxon>
    </lineage>
</organism>
<comment type="caution">
    <text evidence="1">The sequence shown here is derived from an EMBL/GenBank/DDBJ whole genome shotgun (WGS) entry which is preliminary data.</text>
</comment>
<evidence type="ECO:0000313" key="2">
    <source>
        <dbReference type="Proteomes" id="UP000028302"/>
    </source>
</evidence>
<sequence>MEPVIDSWRDVAPGWLARGVESEVRRTTGPLAIACHRRRRGSHRIILLRSTVRALYGTRDSHDAATGSNLAV</sequence>
<dbReference type="Proteomes" id="UP000028302">
    <property type="component" value="Unassembled WGS sequence"/>
</dbReference>
<gene>
    <name evidence="1" type="ORF">C41B8_11478</name>
</gene>
<proteinExistence type="predicted"/>
<accession>A0A084IK34</accession>
<reference evidence="1 2" key="1">
    <citation type="submission" date="2013-03" db="EMBL/GenBank/DDBJ databases">
        <title>Salinisphaera hydrothermalis C41B8 Genome Sequencing.</title>
        <authorList>
            <person name="Li C."/>
            <person name="Lai Q."/>
            <person name="Shao Z."/>
        </authorList>
    </citation>
    <scope>NUCLEOTIDE SEQUENCE [LARGE SCALE GENOMIC DNA]</scope>
    <source>
        <strain evidence="1 2">C41B8</strain>
    </source>
</reference>
<protein>
    <submittedName>
        <fullName evidence="1">Uncharacterized protein</fullName>
    </submittedName>
</protein>
<dbReference type="AlphaFoldDB" id="A0A084IK34"/>
<keyword evidence="2" id="KW-1185">Reference proteome</keyword>
<name>A0A084IK34_SALHC</name>
<dbReference type="EMBL" id="APNK01000017">
    <property type="protein sequence ID" value="KEZ77068.1"/>
    <property type="molecule type" value="Genomic_DNA"/>
</dbReference>
<evidence type="ECO:0000313" key="1">
    <source>
        <dbReference type="EMBL" id="KEZ77068.1"/>
    </source>
</evidence>